<dbReference type="EMBL" id="AECZ01000028">
    <property type="protein sequence ID" value="EFL50007.1"/>
    <property type="molecule type" value="Genomic_DNA"/>
</dbReference>
<dbReference type="GO" id="GO:0046872">
    <property type="term" value="F:metal ion binding"/>
    <property type="evidence" value="ECO:0007669"/>
    <property type="project" value="UniProtKB-KW"/>
</dbReference>
<evidence type="ECO:0000256" key="3">
    <source>
        <dbReference type="ARBA" id="ARBA00022801"/>
    </source>
</evidence>
<dbReference type="Gene3D" id="3.60.15.10">
    <property type="entry name" value="Ribonuclease Z/Hydroxyacylglutathione hydrolase-like"/>
    <property type="match status" value="1"/>
</dbReference>
<keyword evidence="7" id="KW-1185">Reference proteome</keyword>
<sequence length="208" mass="22073">MDIKTFPIGPLETNCYIAVAGSAAIAVDVGGKPTAVAQFLEEKGLALEAVLLTHLHCDHLYGVGELAGAFGAPVFAGAADASLLEIEIGRGGFMGLPQVPEFSYEPIAPGERTFLGQPCRVLATPGHSPGSLSYYFPEAGTVFVGDLLFYRSIGRTDFAGGDYDQLMASVREKIFVLPEATLVYPGHGPATSVGDEMRHNPFFSEYAR</sequence>
<reference evidence="6 7" key="1">
    <citation type="submission" date="2010-08" db="EMBL/GenBank/DDBJ databases">
        <title>The draft genome of Desulfovibrio fructosovorans JJ.</title>
        <authorList>
            <consortium name="US DOE Joint Genome Institute (JGI-PGF)"/>
            <person name="Lucas S."/>
            <person name="Copeland A."/>
            <person name="Lapidus A."/>
            <person name="Cheng J.-F."/>
            <person name="Bruce D."/>
            <person name="Goodwin L."/>
            <person name="Pitluck S."/>
            <person name="Land M.L."/>
            <person name="Hauser L."/>
            <person name="Chang Y.-J."/>
            <person name="Jeffries C."/>
            <person name="Wall J.D."/>
            <person name="Stahl D.A."/>
            <person name="Arkin A.P."/>
            <person name="Dehal P."/>
            <person name="Stolyar S.M."/>
            <person name="Hazen T.C."/>
            <person name="Woyke T.J."/>
        </authorList>
    </citation>
    <scope>NUCLEOTIDE SEQUENCE [LARGE SCALE GENOMIC DNA]</scope>
    <source>
        <strain evidence="6 7">JJ</strain>
    </source>
</reference>
<evidence type="ECO:0000256" key="1">
    <source>
        <dbReference type="ARBA" id="ARBA00001947"/>
    </source>
</evidence>
<feature type="domain" description="Metallo-beta-lactamase" evidence="5">
    <location>
        <begin position="12"/>
        <end position="187"/>
    </location>
</feature>
<protein>
    <recommendedName>
        <fullName evidence="5">Metallo-beta-lactamase domain-containing protein</fullName>
    </recommendedName>
</protein>
<keyword evidence="4" id="KW-0862">Zinc</keyword>
<evidence type="ECO:0000256" key="2">
    <source>
        <dbReference type="ARBA" id="ARBA00022723"/>
    </source>
</evidence>
<dbReference type="SUPFAM" id="SSF56281">
    <property type="entry name" value="Metallo-hydrolase/oxidoreductase"/>
    <property type="match status" value="1"/>
</dbReference>
<gene>
    <name evidence="6" type="ORF">DesfrDRAFT_3289</name>
</gene>
<dbReference type="InterPro" id="IPR051453">
    <property type="entry name" value="MBL_Glyoxalase_II"/>
</dbReference>
<evidence type="ECO:0000313" key="6">
    <source>
        <dbReference type="EMBL" id="EFL50007.1"/>
    </source>
</evidence>
<dbReference type="GO" id="GO:0016787">
    <property type="term" value="F:hydrolase activity"/>
    <property type="evidence" value="ECO:0007669"/>
    <property type="project" value="UniProtKB-KW"/>
</dbReference>
<dbReference type="OrthoDB" id="9802991at2"/>
<accession>E1K089</accession>
<dbReference type="eggNOG" id="COG0491">
    <property type="taxonomic scope" value="Bacteria"/>
</dbReference>
<keyword evidence="2" id="KW-0479">Metal-binding</keyword>
<dbReference type="RefSeq" id="WP_005995714.1">
    <property type="nucleotide sequence ID" value="NZ_AECZ01000028.1"/>
</dbReference>
<organism evidence="6 7">
    <name type="scientific">Solidesulfovibrio fructosivorans JJ]</name>
    <dbReference type="NCBI Taxonomy" id="596151"/>
    <lineage>
        <taxon>Bacteria</taxon>
        <taxon>Pseudomonadati</taxon>
        <taxon>Thermodesulfobacteriota</taxon>
        <taxon>Desulfovibrionia</taxon>
        <taxon>Desulfovibrionales</taxon>
        <taxon>Desulfovibrionaceae</taxon>
        <taxon>Solidesulfovibrio</taxon>
    </lineage>
</organism>
<dbReference type="InterPro" id="IPR036866">
    <property type="entry name" value="RibonucZ/Hydroxyglut_hydro"/>
</dbReference>
<evidence type="ECO:0000259" key="5">
    <source>
        <dbReference type="SMART" id="SM00849"/>
    </source>
</evidence>
<keyword evidence="3" id="KW-0378">Hydrolase</keyword>
<dbReference type="Proteomes" id="UP000006250">
    <property type="component" value="Unassembled WGS sequence"/>
</dbReference>
<dbReference type="SMART" id="SM00849">
    <property type="entry name" value="Lactamase_B"/>
    <property type="match status" value="1"/>
</dbReference>
<dbReference type="AlphaFoldDB" id="E1K089"/>
<dbReference type="PANTHER" id="PTHR46233:SF3">
    <property type="entry name" value="HYDROXYACYLGLUTATHIONE HYDROLASE GLOC"/>
    <property type="match status" value="1"/>
</dbReference>
<comment type="cofactor">
    <cofactor evidence="1">
        <name>Zn(2+)</name>
        <dbReference type="ChEBI" id="CHEBI:29105"/>
    </cofactor>
</comment>
<dbReference type="InterPro" id="IPR001279">
    <property type="entry name" value="Metallo-B-lactamas"/>
</dbReference>
<evidence type="ECO:0000256" key="4">
    <source>
        <dbReference type="ARBA" id="ARBA00022833"/>
    </source>
</evidence>
<evidence type="ECO:0000313" key="7">
    <source>
        <dbReference type="Proteomes" id="UP000006250"/>
    </source>
</evidence>
<comment type="caution">
    <text evidence="6">The sequence shown here is derived from an EMBL/GenBank/DDBJ whole genome shotgun (WGS) entry which is preliminary data.</text>
</comment>
<dbReference type="CDD" id="cd06262">
    <property type="entry name" value="metallo-hydrolase-like_MBL-fold"/>
    <property type="match status" value="1"/>
</dbReference>
<dbReference type="PANTHER" id="PTHR46233">
    <property type="entry name" value="HYDROXYACYLGLUTATHIONE HYDROLASE GLOC"/>
    <property type="match status" value="1"/>
</dbReference>
<dbReference type="Pfam" id="PF00753">
    <property type="entry name" value="Lactamase_B"/>
    <property type="match status" value="1"/>
</dbReference>
<dbReference type="STRING" id="596151.DesfrDRAFT_3289"/>
<proteinExistence type="predicted"/>
<name>E1K089_SOLFR</name>